<feature type="signal peptide" evidence="2">
    <location>
        <begin position="1"/>
        <end position="39"/>
    </location>
</feature>
<dbReference type="PANTHER" id="PTHR11461:SF211">
    <property type="entry name" value="GH10112P-RELATED"/>
    <property type="match status" value="1"/>
</dbReference>
<dbReference type="InterPro" id="IPR023796">
    <property type="entry name" value="Serpin_dom"/>
</dbReference>
<dbReference type="Gene3D" id="3.30.497.10">
    <property type="entry name" value="Antithrombin, subunit I, domain 2"/>
    <property type="match status" value="1"/>
</dbReference>
<dbReference type="InterPro" id="IPR036186">
    <property type="entry name" value="Serpin_sf"/>
</dbReference>
<dbReference type="SUPFAM" id="SSF56574">
    <property type="entry name" value="Serpins"/>
    <property type="match status" value="1"/>
</dbReference>
<evidence type="ECO:0000313" key="4">
    <source>
        <dbReference type="EMBL" id="ACE04643.1"/>
    </source>
</evidence>
<dbReference type="EMBL" id="CP001101">
    <property type="protein sequence ID" value="ACE04643.1"/>
    <property type="molecule type" value="Genomic_DNA"/>
</dbReference>
<dbReference type="InterPro" id="IPR000215">
    <property type="entry name" value="Serpin_fam"/>
</dbReference>
<name>B3EKV7_CHLPB</name>
<accession>B3EKV7</accession>
<evidence type="ECO:0000256" key="1">
    <source>
        <dbReference type="RuleBase" id="RU000411"/>
    </source>
</evidence>
<dbReference type="HOGENOM" id="CLU_023330_0_2_10"/>
<dbReference type="STRING" id="331678.Cphamn1_1725"/>
<dbReference type="Gene3D" id="2.30.39.10">
    <property type="entry name" value="Alpha-1-antitrypsin, domain 1"/>
    <property type="match status" value="1"/>
</dbReference>
<sequence length="431" mass="47824">MRIIIYNRLIPAAMYTRKALHLIPPLFLLMALFSFSQPAAPGKTEKPEPMQSTEAEKRENTAFALDLYHTIGKSTKGNIFFSPYSISSALSMTLSGAAGTTARQMGDMLYAPEDLQRYHHTRASREAEISSIAKKGSVTLETANGLFPQKGYELSKTFVQELLTVYRSTLTPVDYRADTEKARKTINRWAEQRTRNTIRELIQPGILNTLSRLTLVNAIYFKGNWKKAFAESETTAADFYTDKSSTSTVSMMHQENTFPYTLSDSLQILELPYSGEDISMLVLLPEKNKGLAGLEADLTAEKLSLWTDSLKPQKVRVFLPKFTMSSTLRLDDSLKKLGMTDAFDPGRADFSPMTVNKDKLFIGAVVHKAFVDINETGTEASAATGVVVGLTSAVQAPTPVFRADHPFLVLIRSNRSGSILFMGRVSEPDND</sequence>
<dbReference type="CDD" id="cd19590">
    <property type="entry name" value="serpin_thermopin-like"/>
    <property type="match status" value="1"/>
</dbReference>
<comment type="similarity">
    <text evidence="1">Belongs to the serpin family.</text>
</comment>
<dbReference type="PANTHER" id="PTHR11461">
    <property type="entry name" value="SERINE PROTEASE INHIBITOR, SERPIN"/>
    <property type="match status" value="1"/>
</dbReference>
<evidence type="ECO:0000259" key="3">
    <source>
        <dbReference type="SMART" id="SM00093"/>
    </source>
</evidence>
<dbReference type="SMART" id="SM00093">
    <property type="entry name" value="SERPIN"/>
    <property type="match status" value="1"/>
</dbReference>
<dbReference type="KEGG" id="cpb:Cphamn1_1725"/>
<feature type="domain" description="Serpin" evidence="3">
    <location>
        <begin position="65"/>
        <end position="428"/>
    </location>
</feature>
<dbReference type="InterPro" id="IPR042185">
    <property type="entry name" value="Serpin_sf_2"/>
</dbReference>
<gene>
    <name evidence="4" type="ordered locus">Cphamn1_1725</name>
</gene>
<reference evidence="4" key="1">
    <citation type="submission" date="2008-06" db="EMBL/GenBank/DDBJ databases">
        <title>Complete sequence of Chlorobium phaeobacteroides BS1.</title>
        <authorList>
            <consortium name="US DOE Joint Genome Institute"/>
            <person name="Lucas S."/>
            <person name="Copeland A."/>
            <person name="Lapidus A."/>
            <person name="Glavina del Rio T."/>
            <person name="Dalin E."/>
            <person name="Tice H."/>
            <person name="Bruce D."/>
            <person name="Goodwin L."/>
            <person name="Pitluck S."/>
            <person name="Schmutz J."/>
            <person name="Larimer F."/>
            <person name="Land M."/>
            <person name="Hauser L."/>
            <person name="Kyrpides N."/>
            <person name="Ovchinnikova G."/>
            <person name="Li T."/>
            <person name="Liu Z."/>
            <person name="Zhao F."/>
            <person name="Overmann J."/>
            <person name="Bryant D.A."/>
            <person name="Richardson P."/>
        </authorList>
    </citation>
    <scope>NUCLEOTIDE SEQUENCE [LARGE SCALE GENOMIC DNA]</scope>
    <source>
        <strain evidence="4">BS1</strain>
    </source>
</reference>
<dbReference type="GO" id="GO:0004867">
    <property type="term" value="F:serine-type endopeptidase inhibitor activity"/>
    <property type="evidence" value="ECO:0007669"/>
    <property type="project" value="InterPro"/>
</dbReference>
<dbReference type="PROSITE" id="PS00284">
    <property type="entry name" value="SERPIN"/>
    <property type="match status" value="1"/>
</dbReference>
<feature type="chain" id="PRO_5002786340" evidence="2">
    <location>
        <begin position="40"/>
        <end position="431"/>
    </location>
</feature>
<organism evidence="4">
    <name type="scientific">Chlorobium phaeobacteroides (strain BS1)</name>
    <dbReference type="NCBI Taxonomy" id="331678"/>
    <lineage>
        <taxon>Bacteria</taxon>
        <taxon>Pseudomonadati</taxon>
        <taxon>Chlorobiota</taxon>
        <taxon>Chlorobiia</taxon>
        <taxon>Chlorobiales</taxon>
        <taxon>Chlorobiaceae</taxon>
        <taxon>Chlorobium/Pelodictyon group</taxon>
        <taxon>Chlorobium</taxon>
    </lineage>
</organism>
<dbReference type="OrthoDB" id="9764871at2"/>
<dbReference type="Pfam" id="PF00079">
    <property type="entry name" value="Serpin"/>
    <property type="match status" value="1"/>
</dbReference>
<dbReference type="eggNOG" id="COG4826">
    <property type="taxonomic scope" value="Bacteria"/>
</dbReference>
<proteinExistence type="inferred from homology"/>
<dbReference type="InterPro" id="IPR042178">
    <property type="entry name" value="Serpin_sf_1"/>
</dbReference>
<protein>
    <submittedName>
        <fullName evidence="4">Proteinase inhibitor I4 serpin</fullName>
    </submittedName>
</protein>
<evidence type="ECO:0000256" key="2">
    <source>
        <dbReference type="SAM" id="SignalP"/>
    </source>
</evidence>
<dbReference type="InterPro" id="IPR023795">
    <property type="entry name" value="Serpin_CS"/>
</dbReference>
<keyword evidence="2" id="KW-0732">Signal</keyword>
<dbReference type="GO" id="GO:0005615">
    <property type="term" value="C:extracellular space"/>
    <property type="evidence" value="ECO:0007669"/>
    <property type="project" value="InterPro"/>
</dbReference>
<dbReference type="AlphaFoldDB" id="B3EKV7"/>